<dbReference type="OrthoDB" id="4689187at2"/>
<feature type="transmembrane region" description="Helical" evidence="2">
    <location>
        <begin position="29"/>
        <end position="53"/>
    </location>
</feature>
<evidence type="ECO:0000256" key="1">
    <source>
        <dbReference type="SAM" id="MobiDB-lite"/>
    </source>
</evidence>
<feature type="region of interest" description="Disordered" evidence="1">
    <location>
        <begin position="1"/>
        <end position="21"/>
    </location>
</feature>
<keyword evidence="2" id="KW-0812">Transmembrane</keyword>
<feature type="transmembrane region" description="Helical" evidence="2">
    <location>
        <begin position="218"/>
        <end position="238"/>
    </location>
</feature>
<feature type="transmembrane region" description="Helical" evidence="2">
    <location>
        <begin position="73"/>
        <end position="96"/>
    </location>
</feature>
<dbReference type="EMBL" id="QLYX01000013">
    <property type="protein sequence ID" value="RAY12527.1"/>
    <property type="molecule type" value="Genomic_DNA"/>
</dbReference>
<protein>
    <recommendedName>
        <fullName evidence="5">DUF4386 domain-containing protein</fullName>
    </recommendedName>
</protein>
<gene>
    <name evidence="3" type="ORF">DPM19_25715</name>
</gene>
<dbReference type="AlphaFoldDB" id="A0A365H0D4"/>
<reference evidence="3 4" key="1">
    <citation type="submission" date="2018-06" db="EMBL/GenBank/DDBJ databases">
        <title>Actinomadura craniellae sp. nov. isolated from marine sponge Craniella sp.</title>
        <authorList>
            <person name="Li L."/>
            <person name="Xu Q.H."/>
            <person name="Lin H.W."/>
            <person name="Lu Y.H."/>
        </authorList>
    </citation>
    <scope>NUCLEOTIDE SEQUENCE [LARGE SCALE GENOMIC DNA]</scope>
    <source>
        <strain evidence="3 4">LHW63021</strain>
    </source>
</reference>
<feature type="transmembrane region" description="Helical" evidence="2">
    <location>
        <begin position="155"/>
        <end position="177"/>
    </location>
</feature>
<keyword evidence="2" id="KW-0472">Membrane</keyword>
<evidence type="ECO:0000256" key="2">
    <source>
        <dbReference type="SAM" id="Phobius"/>
    </source>
</evidence>
<comment type="caution">
    <text evidence="3">The sequence shown here is derived from an EMBL/GenBank/DDBJ whole genome shotgun (WGS) entry which is preliminary data.</text>
</comment>
<name>A0A365H0D4_9ACTN</name>
<feature type="transmembrane region" description="Helical" evidence="2">
    <location>
        <begin position="186"/>
        <end position="206"/>
    </location>
</feature>
<accession>A0A365H0D4</accession>
<evidence type="ECO:0008006" key="5">
    <source>
        <dbReference type="Google" id="ProtNLM"/>
    </source>
</evidence>
<organism evidence="3 4">
    <name type="scientific">Actinomadura craniellae</name>
    <dbReference type="NCBI Taxonomy" id="2231787"/>
    <lineage>
        <taxon>Bacteria</taxon>
        <taxon>Bacillati</taxon>
        <taxon>Actinomycetota</taxon>
        <taxon>Actinomycetes</taxon>
        <taxon>Streptosporangiales</taxon>
        <taxon>Thermomonosporaceae</taxon>
        <taxon>Actinomadura</taxon>
    </lineage>
</organism>
<feature type="compositionally biased region" description="Polar residues" evidence="1">
    <location>
        <begin position="1"/>
        <end position="10"/>
    </location>
</feature>
<keyword evidence="2" id="KW-1133">Transmembrane helix</keyword>
<dbReference type="Proteomes" id="UP000251891">
    <property type="component" value="Unassembled WGS sequence"/>
</dbReference>
<dbReference type="RefSeq" id="WP_111870582.1">
    <property type="nucleotide sequence ID" value="NZ_QLYX01000013.1"/>
</dbReference>
<evidence type="ECO:0000313" key="3">
    <source>
        <dbReference type="EMBL" id="RAY12527.1"/>
    </source>
</evidence>
<feature type="transmembrane region" description="Helical" evidence="2">
    <location>
        <begin position="108"/>
        <end position="135"/>
    </location>
</feature>
<evidence type="ECO:0000313" key="4">
    <source>
        <dbReference type="Proteomes" id="UP000251891"/>
    </source>
</evidence>
<keyword evidence="4" id="KW-1185">Reference proteome</keyword>
<proteinExistence type="predicted"/>
<sequence length="257" mass="28319">MTSATSTLTGSDPADGERPERGGSRDVRLVYWLFAAFYTAMSVGVCLLGRATPPPRPDVTDLQVALWFDKHQLGIQVGFVFLLVIAGGAAVSNGIIGYFMKRMSSGKVLAYAYIAAMGVGAIPGFHLLLICWLTATFRPDRDERVLHLLYDLGMLSYNGSLGCFTAAYAVLAIAILYDRNRVFPKWFAYISIWQIVTEVVATQMWLFHSGALAWNGMITFYIAVVIFGLWVVCLLHLMRRAAGAETSRTPALYAREA</sequence>